<evidence type="ECO:0000313" key="1">
    <source>
        <dbReference type="EMBL" id="MEQ2227302.1"/>
    </source>
</evidence>
<dbReference type="Proteomes" id="UP001482620">
    <property type="component" value="Unassembled WGS sequence"/>
</dbReference>
<dbReference type="EMBL" id="JAHRIQ010018907">
    <property type="protein sequence ID" value="MEQ2227302.1"/>
    <property type="molecule type" value="Genomic_DNA"/>
</dbReference>
<evidence type="ECO:0000313" key="2">
    <source>
        <dbReference type="Proteomes" id="UP001482620"/>
    </source>
</evidence>
<protein>
    <submittedName>
        <fullName evidence="1">Uncharacterized protein</fullName>
    </submittedName>
</protein>
<reference evidence="1 2" key="1">
    <citation type="submission" date="2021-06" db="EMBL/GenBank/DDBJ databases">
        <authorList>
            <person name="Palmer J.M."/>
        </authorList>
    </citation>
    <scope>NUCLEOTIDE SEQUENCE [LARGE SCALE GENOMIC DNA]</scope>
    <source>
        <strain evidence="2">if_2019</strain>
        <tissue evidence="1">Muscle</tissue>
    </source>
</reference>
<accession>A0ABV0T6U9</accession>
<name>A0ABV0T6U9_9TELE</name>
<keyword evidence="2" id="KW-1185">Reference proteome</keyword>
<organism evidence="1 2">
    <name type="scientific">Ilyodon furcidens</name>
    <name type="common">goldbreast splitfin</name>
    <dbReference type="NCBI Taxonomy" id="33524"/>
    <lineage>
        <taxon>Eukaryota</taxon>
        <taxon>Metazoa</taxon>
        <taxon>Chordata</taxon>
        <taxon>Craniata</taxon>
        <taxon>Vertebrata</taxon>
        <taxon>Euteleostomi</taxon>
        <taxon>Actinopterygii</taxon>
        <taxon>Neopterygii</taxon>
        <taxon>Teleostei</taxon>
        <taxon>Neoteleostei</taxon>
        <taxon>Acanthomorphata</taxon>
        <taxon>Ovalentaria</taxon>
        <taxon>Atherinomorphae</taxon>
        <taxon>Cyprinodontiformes</taxon>
        <taxon>Goodeidae</taxon>
        <taxon>Ilyodon</taxon>
    </lineage>
</organism>
<sequence>MATTMLRSVFVKVNLEEAEKSIQIQRTLIQETSSSAFYLWAMSCTFHLISDDVRLLSIKHFLCSPLPISAFSSNSPLIHYHLADSMSCNSSSCFVQQRQQR</sequence>
<comment type="caution">
    <text evidence="1">The sequence shown here is derived from an EMBL/GenBank/DDBJ whole genome shotgun (WGS) entry which is preliminary data.</text>
</comment>
<gene>
    <name evidence="1" type="ORF">ILYODFUR_036320</name>
</gene>
<proteinExistence type="predicted"/>